<name>A0A6S7GCY9_PARCT</name>
<reference evidence="1" key="1">
    <citation type="submission" date="2020-04" db="EMBL/GenBank/DDBJ databases">
        <authorList>
            <person name="Alioto T."/>
            <person name="Alioto T."/>
            <person name="Gomez Garrido J."/>
        </authorList>
    </citation>
    <scope>NUCLEOTIDE SEQUENCE</scope>
    <source>
        <strain evidence="1">A484AB</strain>
    </source>
</reference>
<keyword evidence="2" id="KW-1185">Reference proteome</keyword>
<evidence type="ECO:0000313" key="2">
    <source>
        <dbReference type="Proteomes" id="UP001152795"/>
    </source>
</evidence>
<organism evidence="1 2">
    <name type="scientific">Paramuricea clavata</name>
    <name type="common">Red gorgonian</name>
    <name type="synonym">Violescent sea-whip</name>
    <dbReference type="NCBI Taxonomy" id="317549"/>
    <lineage>
        <taxon>Eukaryota</taxon>
        <taxon>Metazoa</taxon>
        <taxon>Cnidaria</taxon>
        <taxon>Anthozoa</taxon>
        <taxon>Octocorallia</taxon>
        <taxon>Malacalcyonacea</taxon>
        <taxon>Plexauridae</taxon>
        <taxon>Paramuricea</taxon>
    </lineage>
</organism>
<comment type="caution">
    <text evidence="1">The sequence shown here is derived from an EMBL/GenBank/DDBJ whole genome shotgun (WGS) entry which is preliminary data.</text>
</comment>
<accession>A0A6S7GCY9</accession>
<dbReference type="AlphaFoldDB" id="A0A6S7GCY9"/>
<protein>
    <submittedName>
        <fullName evidence="1">Uncharacterized protein</fullName>
    </submittedName>
</protein>
<proteinExistence type="predicted"/>
<gene>
    <name evidence="1" type="ORF">PACLA_8A046556</name>
</gene>
<dbReference type="PANTHER" id="PTHR47331:SF1">
    <property type="entry name" value="GAG-LIKE PROTEIN"/>
    <property type="match status" value="1"/>
</dbReference>
<sequence>MTTVGGQQEEINTKLYNVPIRSLENNSVFTVNAVGIPCISDDITEVEVEELAKHLGLGKNVLYRRSGKLDMLIGIDHATMHTGEIKQVGNLVARHSPLGWLVFGATHSKPAADNKVLKRSQGWIRSESRAFKPFVSVRVGEIQNNSDPCQWRHIPGEINVADDVSRGIQVEQLEGRWQRGPDFLYLPESEWPHGTTDYKEKAKDVEVITSSEYRKAFAVNATTESTEKIIDYRNFSEWRKLIRVTAYVLRFLKSLKGKCEAKGKEESPIDTRCDALSSDELNGFWYTNLPTVLHTLHPPAIVP</sequence>
<evidence type="ECO:0000313" key="1">
    <source>
        <dbReference type="EMBL" id="CAB3983141.1"/>
    </source>
</evidence>
<dbReference type="PANTHER" id="PTHR47331">
    <property type="entry name" value="PHD-TYPE DOMAIN-CONTAINING PROTEIN"/>
    <property type="match status" value="1"/>
</dbReference>
<dbReference type="EMBL" id="CACRXK020000581">
    <property type="protein sequence ID" value="CAB3983141.1"/>
    <property type="molecule type" value="Genomic_DNA"/>
</dbReference>
<dbReference type="Proteomes" id="UP001152795">
    <property type="component" value="Unassembled WGS sequence"/>
</dbReference>
<dbReference type="OrthoDB" id="5983986at2759"/>